<organism evidence="2 3">
    <name type="scientific">Extremus antarcticus</name>
    <dbReference type="NCBI Taxonomy" id="702011"/>
    <lineage>
        <taxon>Eukaryota</taxon>
        <taxon>Fungi</taxon>
        <taxon>Dikarya</taxon>
        <taxon>Ascomycota</taxon>
        <taxon>Pezizomycotina</taxon>
        <taxon>Dothideomycetes</taxon>
        <taxon>Dothideomycetidae</taxon>
        <taxon>Mycosphaerellales</taxon>
        <taxon>Extremaceae</taxon>
        <taxon>Extremus</taxon>
    </lineage>
</organism>
<feature type="compositionally biased region" description="Polar residues" evidence="1">
    <location>
        <begin position="1"/>
        <end position="20"/>
    </location>
</feature>
<protein>
    <submittedName>
        <fullName evidence="2">Uncharacterized protein</fullName>
    </submittedName>
</protein>
<dbReference type="EMBL" id="JAWDJX010000002">
    <property type="protein sequence ID" value="KAK3057848.1"/>
    <property type="molecule type" value="Genomic_DNA"/>
</dbReference>
<name>A0AAJ0LWI9_9PEZI</name>
<feature type="compositionally biased region" description="Basic residues" evidence="1">
    <location>
        <begin position="49"/>
        <end position="60"/>
    </location>
</feature>
<reference evidence="2" key="1">
    <citation type="submission" date="2023-04" db="EMBL/GenBank/DDBJ databases">
        <title>Black Yeasts Isolated from many extreme environments.</title>
        <authorList>
            <person name="Coleine C."/>
            <person name="Stajich J.E."/>
            <person name="Selbmann L."/>
        </authorList>
    </citation>
    <scope>NUCLEOTIDE SEQUENCE</scope>
    <source>
        <strain evidence="2">CCFEE 5312</strain>
    </source>
</reference>
<accession>A0AAJ0LWI9</accession>
<evidence type="ECO:0000313" key="2">
    <source>
        <dbReference type="EMBL" id="KAK3057848.1"/>
    </source>
</evidence>
<comment type="caution">
    <text evidence="2">The sequence shown here is derived from an EMBL/GenBank/DDBJ whole genome shotgun (WGS) entry which is preliminary data.</text>
</comment>
<evidence type="ECO:0000313" key="3">
    <source>
        <dbReference type="Proteomes" id="UP001271007"/>
    </source>
</evidence>
<gene>
    <name evidence="2" type="ORF">LTR09_000923</name>
</gene>
<dbReference type="AlphaFoldDB" id="A0AAJ0LWI9"/>
<feature type="compositionally biased region" description="Basic residues" evidence="1">
    <location>
        <begin position="29"/>
        <end position="38"/>
    </location>
</feature>
<evidence type="ECO:0000256" key="1">
    <source>
        <dbReference type="SAM" id="MobiDB-lite"/>
    </source>
</evidence>
<feature type="region of interest" description="Disordered" evidence="1">
    <location>
        <begin position="1"/>
        <end position="86"/>
    </location>
</feature>
<sequence length="353" mass="39661">MQQSHWKTTQLTTPSHSDGANTAEDRKAAKSHLPRHPPPRAENAQSRTLHQRCHGPRPSKRQQTDHPTPPQPNEQTLETVHLKKPPRLAAEQIETFPLYTRPDPKCGFLSTLVPDVRRIIYKYVAGDGHKSAVFPCPQQRRTPTVIRQTKTSYLKTLGLVCKGVRAGSALSFARYIPSRLEVCLNGLKPRIMLDRLAFESGRNFRESVRKIQVTIWGNHDWILLSCVVKRASLFAFDKRFYRAPSTPKARTPSLDIVYRLIPDLVGDTRHDSASNSSLVAFYPLMQLAGEAMKQGSVFGDADVCKRIYKQSMEDQPPPPAERAVMHTRAVLIGSCDDEPSLAKLMKKENNGGI</sequence>
<proteinExistence type="predicted"/>
<keyword evidence="3" id="KW-1185">Reference proteome</keyword>
<dbReference type="Proteomes" id="UP001271007">
    <property type="component" value="Unassembled WGS sequence"/>
</dbReference>